<name>A0A4Y7M2P4_9CRUS</name>
<comment type="similarity">
    <text evidence="5">Belongs to the queuine tRNA-ribosyltransferase family. QTRT2 subfamily.</text>
</comment>
<dbReference type="HAMAP" id="MF_03043">
    <property type="entry name" value="QTRT2"/>
    <property type="match status" value="1"/>
</dbReference>
<dbReference type="InterPro" id="IPR028592">
    <property type="entry name" value="QTRTD1"/>
</dbReference>
<evidence type="ECO:0000256" key="5">
    <source>
        <dbReference type="HAMAP-Rule" id="MF_03043"/>
    </source>
</evidence>
<keyword evidence="1 5" id="KW-0963">Cytoplasm</keyword>
<comment type="subunit">
    <text evidence="5">Heterodimer of a catalytic subunit and an accessory subunit.</text>
</comment>
<evidence type="ECO:0000256" key="4">
    <source>
        <dbReference type="ARBA" id="ARBA00022833"/>
    </source>
</evidence>
<dbReference type="PANTHER" id="PTHR46064:SF1">
    <property type="entry name" value="QUEUINE TRNA-RIBOSYLTRANSFERASE ACCESSORY SUBUNIT 2"/>
    <property type="match status" value="1"/>
</dbReference>
<dbReference type="AlphaFoldDB" id="A0A4Y7M2P4"/>
<dbReference type="GO" id="GO:0005737">
    <property type="term" value="C:cytoplasm"/>
    <property type="evidence" value="ECO:0007669"/>
    <property type="project" value="UniProtKB-SubCell"/>
</dbReference>
<evidence type="ECO:0000256" key="3">
    <source>
        <dbReference type="ARBA" id="ARBA00022723"/>
    </source>
</evidence>
<comment type="cofactor">
    <cofactor evidence="5">
        <name>Zn(2+)</name>
        <dbReference type="ChEBI" id="CHEBI:29105"/>
    </cofactor>
    <text evidence="5">Binds 1 zinc ion per subunit.</text>
</comment>
<dbReference type="GO" id="GO:0008479">
    <property type="term" value="F:tRNA-guanosine(34) queuine transglycosylase activity"/>
    <property type="evidence" value="ECO:0007669"/>
    <property type="project" value="UniProtKB-UniRule"/>
</dbReference>
<dbReference type="Pfam" id="PF01702">
    <property type="entry name" value="TGT"/>
    <property type="match status" value="1"/>
</dbReference>
<keyword evidence="3 5" id="KW-0479">Metal-binding</keyword>
<evidence type="ECO:0000256" key="2">
    <source>
        <dbReference type="ARBA" id="ARBA00022694"/>
    </source>
</evidence>
<evidence type="ECO:0000313" key="7">
    <source>
        <dbReference type="EMBL" id="SVE75838.1"/>
    </source>
</evidence>
<feature type="binding site" evidence="5">
    <location>
        <position position="427"/>
    </location>
    <ligand>
        <name>Zn(2+)</name>
        <dbReference type="ChEBI" id="CHEBI:29105"/>
    </ligand>
</feature>
<feature type="domain" description="tRNA-guanine(15) transglycosylase-like" evidence="6">
    <location>
        <begin position="68"/>
        <end position="483"/>
    </location>
</feature>
<dbReference type="NCBIfam" id="TIGR00449">
    <property type="entry name" value="tgt_general"/>
    <property type="match status" value="2"/>
</dbReference>
<feature type="binding site" evidence="5">
    <location>
        <position position="430"/>
    </location>
    <ligand>
        <name>Zn(2+)</name>
        <dbReference type="ChEBI" id="CHEBI:29105"/>
    </ligand>
</feature>
<feature type="binding site" evidence="5">
    <location>
        <position position="456"/>
    </location>
    <ligand>
        <name>Zn(2+)</name>
        <dbReference type="ChEBI" id="CHEBI:29105"/>
    </ligand>
</feature>
<proteinExistence type="evidence at transcript level"/>
<accession>A0A4Y7M2P4</accession>
<dbReference type="EMBL" id="LR006219">
    <property type="protein sequence ID" value="SVE75838.1"/>
    <property type="molecule type" value="mRNA"/>
</dbReference>
<gene>
    <name evidence="7" type="primary">EOG090X08JG</name>
</gene>
<feature type="binding site" evidence="5">
    <location>
        <position position="425"/>
    </location>
    <ligand>
        <name>Zn(2+)</name>
        <dbReference type="ChEBI" id="CHEBI:29105"/>
    </ligand>
</feature>
<keyword evidence="4 5" id="KW-0862">Zinc</keyword>
<dbReference type="GO" id="GO:0006400">
    <property type="term" value="P:tRNA modification"/>
    <property type="evidence" value="ECO:0007669"/>
    <property type="project" value="InterPro"/>
</dbReference>
<comment type="function">
    <text evidence="5">Non-catalytic subunit of the queuine tRNA-ribosyltransferase (TGT) that catalyzes the base-exchange of a guanine (G) residue with queuine (Q) at position 34 (anticodon wobble position) in tRNAs with GU(N) anticodons (tRNA-Asp, -Asn, -His and -Tyr), resulting in the hypermodified nucleoside queuosine (7-(((4,5-cis-dihydroxy-2-cyclopenten-1-yl)amino)methyl)-7-deazaguanosine).</text>
</comment>
<protein>
    <recommendedName>
        <fullName evidence="5">Queuine tRNA-ribosyltransferase accessory subunit 2</fullName>
    </recommendedName>
    <alternativeName>
        <fullName evidence="5">Queuine tRNA-ribosyltransferase domain-containing protein 1</fullName>
    </alternativeName>
</protein>
<evidence type="ECO:0000256" key="1">
    <source>
        <dbReference type="ARBA" id="ARBA00022490"/>
    </source>
</evidence>
<dbReference type="InterPro" id="IPR050852">
    <property type="entry name" value="Queuine_tRNA-ribosyltrfase"/>
</dbReference>
<dbReference type="SUPFAM" id="SSF51713">
    <property type="entry name" value="tRNA-guanine transglycosylase"/>
    <property type="match status" value="1"/>
</dbReference>
<comment type="subcellular location">
    <subcellularLocation>
        <location evidence="5">Cytoplasm</location>
    </subcellularLocation>
</comment>
<keyword evidence="2 5" id="KW-0819">tRNA processing</keyword>
<dbReference type="InterPro" id="IPR002616">
    <property type="entry name" value="tRNA_ribo_trans-like"/>
</dbReference>
<reference evidence="7" key="1">
    <citation type="submission" date="2018-08" db="EMBL/GenBank/DDBJ databases">
        <authorList>
            <person name="Cornetti L."/>
        </authorList>
    </citation>
    <scope>NUCLEOTIDE SEQUENCE</scope>
    <source>
        <strain evidence="7">PT-GA-1</strain>
    </source>
</reference>
<dbReference type="Gene3D" id="3.20.20.105">
    <property type="entry name" value="Queuine tRNA-ribosyltransferase-like"/>
    <property type="match status" value="1"/>
</dbReference>
<sequence length="492" mass="55212">MEEEDSPEALNLFQHHGRMRFHGVVIGRPTSVCTQECIVQSAHLFTLRHKSVQCPGQCGNLNDYTDDEVVLETPLLLLHTRGAAVPHLSYDLLQMVSTENHVLQMPLVTLVDHTKNVKAFGKGIAEFAGLKEYLNYVSVQDSGTTTPEGYHEKNSISLWTRGGRKLVDPQTYMTCIEALKPDMFQAIVDGDTTSNSSAKRVRRSVDDTVKFAGICADLKEKSEVLKDTPMLACITGGYNIKERLRCITELKGLDVAGYVLEGFHTNGGSATNLNWENMEPVLTETLGSLPDNLPRVFHGPVTPTILLKLVSKGIDIFDATFPWVVAERGGALVFPNSLAKGKAPVIETLPKINSSTLKAPEESDGVLGNENSKEDLVDRVYEIYLKDKLYEAYKQFLYFADHYYMCHFIVIPRYFNDTRPLVEGCSCYCCRKYSRSYVHHLGTVSELQGPILLMMHNLHHYINFFRSIHLAIQGDQLEALQSTLEEFVTSRR</sequence>
<dbReference type="InterPro" id="IPR036511">
    <property type="entry name" value="TGT-like_sf"/>
</dbReference>
<evidence type="ECO:0000259" key="6">
    <source>
        <dbReference type="Pfam" id="PF01702"/>
    </source>
</evidence>
<dbReference type="GO" id="GO:0046872">
    <property type="term" value="F:metal ion binding"/>
    <property type="evidence" value="ECO:0007669"/>
    <property type="project" value="UniProtKB-KW"/>
</dbReference>
<dbReference type="PANTHER" id="PTHR46064">
    <property type="entry name" value="QUEUINE TRNA-RIBOSYLTRANSFERASE ACCESSORY SUBUNIT 2"/>
    <property type="match status" value="1"/>
</dbReference>
<organism evidence="7">
    <name type="scientific">Daphnia hispanica</name>
    <dbReference type="NCBI Taxonomy" id="575233"/>
    <lineage>
        <taxon>Eukaryota</taxon>
        <taxon>Metazoa</taxon>
        <taxon>Ecdysozoa</taxon>
        <taxon>Arthropoda</taxon>
        <taxon>Crustacea</taxon>
        <taxon>Branchiopoda</taxon>
        <taxon>Diplostraca</taxon>
        <taxon>Cladocera</taxon>
        <taxon>Anomopoda</taxon>
        <taxon>Daphniidae</taxon>
        <taxon>Daphnia</taxon>
    </lineage>
</organism>